<feature type="transmembrane region" description="Helical" evidence="1">
    <location>
        <begin position="142"/>
        <end position="160"/>
    </location>
</feature>
<dbReference type="Pfam" id="PF04403">
    <property type="entry name" value="PqiA"/>
    <property type="match status" value="1"/>
</dbReference>
<proteinExistence type="predicted"/>
<feature type="transmembrane region" description="Helical" evidence="1">
    <location>
        <begin position="18"/>
        <end position="40"/>
    </location>
</feature>
<dbReference type="RefSeq" id="WP_150021763.1">
    <property type="nucleotide sequence ID" value="NZ_VWOJ01000001.1"/>
</dbReference>
<evidence type="ECO:0000313" key="3">
    <source>
        <dbReference type="Proteomes" id="UP000325122"/>
    </source>
</evidence>
<feature type="transmembrane region" description="Helical" evidence="1">
    <location>
        <begin position="114"/>
        <end position="136"/>
    </location>
</feature>
<dbReference type="InterPro" id="IPR007498">
    <property type="entry name" value="PqiA-like"/>
</dbReference>
<dbReference type="AlphaFoldDB" id="A0A5M6ZIU4"/>
<dbReference type="EMBL" id="VWOJ01000001">
    <property type="protein sequence ID" value="KAA5804732.1"/>
    <property type="molecule type" value="Genomic_DNA"/>
</dbReference>
<evidence type="ECO:0000313" key="2">
    <source>
        <dbReference type="EMBL" id="KAA5804732.1"/>
    </source>
</evidence>
<accession>A0A5M6ZIU4</accession>
<dbReference type="Proteomes" id="UP000325122">
    <property type="component" value="Unassembled WGS sequence"/>
</dbReference>
<reference evidence="2 3" key="1">
    <citation type="submission" date="2019-09" db="EMBL/GenBank/DDBJ databases">
        <authorList>
            <person name="Kevbrin V."/>
            <person name="Grouzdev D.S."/>
        </authorList>
    </citation>
    <scope>NUCLEOTIDE SEQUENCE [LARGE SCALE GENOMIC DNA]</scope>
    <source>
        <strain evidence="2 3">G-192</strain>
    </source>
</reference>
<keyword evidence="3" id="KW-1185">Reference proteome</keyword>
<feature type="transmembrane region" description="Helical" evidence="1">
    <location>
        <begin position="69"/>
        <end position="93"/>
    </location>
</feature>
<protein>
    <submittedName>
        <fullName evidence="2">Paraquat-inducible protein A</fullName>
    </submittedName>
</protein>
<keyword evidence="1" id="KW-1133">Transmembrane helix</keyword>
<keyword evidence="1" id="KW-0812">Transmembrane</keyword>
<keyword evidence="1" id="KW-0472">Membrane</keyword>
<gene>
    <name evidence="2" type="ORF">F1654_01645</name>
</gene>
<organism evidence="2 3">
    <name type="scientific">Alkalicaulis satelles</name>
    <dbReference type="NCBI Taxonomy" id="2609175"/>
    <lineage>
        <taxon>Bacteria</taxon>
        <taxon>Pseudomonadati</taxon>
        <taxon>Pseudomonadota</taxon>
        <taxon>Alphaproteobacteria</taxon>
        <taxon>Maricaulales</taxon>
        <taxon>Maricaulaceae</taxon>
        <taxon>Alkalicaulis</taxon>
    </lineage>
</organism>
<evidence type="ECO:0000256" key="1">
    <source>
        <dbReference type="SAM" id="Phobius"/>
    </source>
</evidence>
<comment type="caution">
    <text evidence="2">The sequence shown here is derived from an EMBL/GenBank/DDBJ whole genome shotgun (WGS) entry which is preliminary data.</text>
</comment>
<name>A0A5M6ZIU4_9PROT</name>
<sequence length="170" mass="17912">MSDAALTPLSRKRPAGGALARALLALGVIFFPLGVTLPVMETTRFWIFKDSYSLIAAVAKLLEAGEWRLGAVIAAFSLGAPVMKMIMVAALHARPAGAPGGWLARWVERLGKWSLTDVLVVALLIVIWSGGGMVAVASQPGLWFFALSAVCLMLASGLIVRDLAPGRSQA</sequence>